<proteinExistence type="predicted"/>
<gene>
    <name evidence="1" type="ORF">D1222_03375</name>
</gene>
<accession>A0A399RNT4</accession>
<protein>
    <submittedName>
        <fullName evidence="1">DUF4198 domain-containing protein</fullName>
    </submittedName>
</protein>
<dbReference type="EMBL" id="QWGA01000003">
    <property type="protein sequence ID" value="RIJ31315.1"/>
    <property type="molecule type" value="Genomic_DNA"/>
</dbReference>
<dbReference type="OrthoDB" id="5943at2"/>
<comment type="caution">
    <text evidence="1">The sequence shown here is derived from an EMBL/GenBank/DDBJ whole genome shotgun (WGS) entry which is preliminary data.</text>
</comment>
<dbReference type="InterPro" id="IPR019613">
    <property type="entry name" value="DUF4198"/>
</dbReference>
<evidence type="ECO:0000313" key="1">
    <source>
        <dbReference type="EMBL" id="RIJ31315.1"/>
    </source>
</evidence>
<dbReference type="Proteomes" id="UP000265845">
    <property type="component" value="Unassembled WGS sequence"/>
</dbReference>
<sequence>MRVPAIEKRQPDFQAAKKFLLANKTHLHMLQASPLKFLLSRSPMSVLKLGAVSATAFGAVLTASAHTSYLLPNVFVTTEGEYVTLEASFTEDAFVPEIAVVSDDYHVIAPDGSRDEYSAITPFRQLVLLEDEMSEDGTYRYTTGVRLGRSSTKALIDGEWQTILGAEAEVPENATQVMTSQTETVADVYVTKGASTWEAVEASLGRLVIRPLTHPNEIYLDEGFEFEVLFDGEPLASQSIEIKRGGGAYEAPKYEKHVETDAEGKIALTFDRPGPYLVMTRHAADAPEGAETDERSYTTSLTFEVAR</sequence>
<keyword evidence="2" id="KW-1185">Reference proteome</keyword>
<organism evidence="1 2">
    <name type="scientific">Henriciella algicola</name>
    <dbReference type="NCBI Taxonomy" id="1608422"/>
    <lineage>
        <taxon>Bacteria</taxon>
        <taxon>Pseudomonadati</taxon>
        <taxon>Pseudomonadota</taxon>
        <taxon>Alphaproteobacteria</taxon>
        <taxon>Hyphomonadales</taxon>
        <taxon>Hyphomonadaceae</taxon>
        <taxon>Henriciella</taxon>
    </lineage>
</organism>
<name>A0A399RNT4_9PROT</name>
<dbReference type="AlphaFoldDB" id="A0A399RNT4"/>
<dbReference type="Pfam" id="PF10670">
    <property type="entry name" value="DUF4198"/>
    <property type="match status" value="1"/>
</dbReference>
<evidence type="ECO:0000313" key="2">
    <source>
        <dbReference type="Proteomes" id="UP000265845"/>
    </source>
</evidence>
<reference evidence="1 2" key="1">
    <citation type="submission" date="2018-08" db="EMBL/GenBank/DDBJ databases">
        <title>Henriciella mobilis sp. nov., isolated from seawater.</title>
        <authorList>
            <person name="Cheng H."/>
            <person name="Wu Y.-H."/>
            <person name="Xu X.-W."/>
            <person name="Guo L.-L."/>
        </authorList>
    </citation>
    <scope>NUCLEOTIDE SEQUENCE [LARGE SCALE GENOMIC DNA]</scope>
    <source>
        <strain evidence="1 2">CCUG67844</strain>
    </source>
</reference>